<dbReference type="PROSITE" id="PS51257">
    <property type="entry name" value="PROKAR_LIPOPROTEIN"/>
    <property type="match status" value="1"/>
</dbReference>
<dbReference type="InterPro" id="IPR055414">
    <property type="entry name" value="LRR_R13L4/SHOC2-like"/>
</dbReference>
<dbReference type="PANTHER" id="PTHR48051:SF1">
    <property type="entry name" value="RAS SUPPRESSOR PROTEIN 1"/>
    <property type="match status" value="1"/>
</dbReference>
<dbReference type="PROSITE" id="PS51450">
    <property type="entry name" value="LRR"/>
    <property type="match status" value="4"/>
</dbReference>
<dbReference type="Gene3D" id="2.60.40.2340">
    <property type="match status" value="2"/>
</dbReference>
<feature type="domain" description="Disease resistance R13L4/SHOC-2-like LRR" evidence="3">
    <location>
        <begin position="366"/>
        <end position="447"/>
    </location>
</feature>
<evidence type="ECO:0000313" key="5">
    <source>
        <dbReference type="Proteomes" id="UP000204551"/>
    </source>
</evidence>
<accession>A0A221URR7</accession>
<evidence type="ECO:0000256" key="1">
    <source>
        <dbReference type="ARBA" id="ARBA00022614"/>
    </source>
</evidence>
<dbReference type="GO" id="GO:0005737">
    <property type="term" value="C:cytoplasm"/>
    <property type="evidence" value="ECO:0007669"/>
    <property type="project" value="TreeGrafter"/>
</dbReference>
<organism evidence="4 5">
    <name type="scientific">Arenibacter algicola</name>
    <dbReference type="NCBI Taxonomy" id="616991"/>
    <lineage>
        <taxon>Bacteria</taxon>
        <taxon>Pseudomonadati</taxon>
        <taxon>Bacteroidota</taxon>
        <taxon>Flavobacteriia</taxon>
        <taxon>Flavobacteriales</taxon>
        <taxon>Flavobacteriaceae</taxon>
        <taxon>Arenibacter</taxon>
    </lineage>
</organism>
<dbReference type="RefSeq" id="WP_093977119.1">
    <property type="nucleotide sequence ID" value="NZ_CP022515.1"/>
</dbReference>
<dbReference type="SMART" id="SM00369">
    <property type="entry name" value="LRR_TYP"/>
    <property type="match status" value="8"/>
</dbReference>
<dbReference type="KEGG" id="aalg:AREALGSMS7_00506"/>
<dbReference type="InterPro" id="IPR032675">
    <property type="entry name" value="LRR_dom_sf"/>
</dbReference>
<keyword evidence="1" id="KW-0433">Leucine-rich repeat</keyword>
<dbReference type="Proteomes" id="UP000204551">
    <property type="component" value="Chromosome"/>
</dbReference>
<dbReference type="EMBL" id="CP022515">
    <property type="protein sequence ID" value="ASO03995.1"/>
    <property type="molecule type" value="Genomic_DNA"/>
</dbReference>
<dbReference type="InterPro" id="IPR001611">
    <property type="entry name" value="Leu-rich_rpt"/>
</dbReference>
<dbReference type="Gene3D" id="3.80.10.10">
    <property type="entry name" value="Ribonuclease Inhibitor"/>
    <property type="match status" value="3"/>
</dbReference>
<dbReference type="InterPro" id="IPR003591">
    <property type="entry name" value="Leu-rich_rpt_typical-subtyp"/>
</dbReference>
<dbReference type="PANTHER" id="PTHR48051">
    <property type="match status" value="1"/>
</dbReference>
<dbReference type="EC" id="6.3.2.-" evidence="4"/>
<keyword evidence="2" id="KW-0677">Repeat</keyword>
<dbReference type="AlphaFoldDB" id="A0A221URR7"/>
<dbReference type="SUPFAM" id="SSF52058">
    <property type="entry name" value="L domain-like"/>
    <property type="match status" value="1"/>
</dbReference>
<dbReference type="Pfam" id="PF23598">
    <property type="entry name" value="LRR_14"/>
    <property type="match status" value="1"/>
</dbReference>
<gene>
    <name evidence="4" type="primary">slrP</name>
    <name evidence="4" type="ORF">AREALGSMS7_00506</name>
</gene>
<reference evidence="4 5" key="1">
    <citation type="submission" date="2017-07" db="EMBL/GenBank/DDBJ databases">
        <title>Genome Sequence of Arenibacter algicola Strain SMS7 Isolated from a culture of the Diatom Skeletonema marinoi.</title>
        <authorList>
            <person name="Topel M."/>
            <person name="Pinder M.I.M."/>
            <person name="Johansson O.N."/>
            <person name="Kourtchenko O."/>
            <person name="Godhe A."/>
            <person name="Clarke A.K."/>
        </authorList>
    </citation>
    <scope>NUCLEOTIDE SEQUENCE [LARGE SCALE GENOMIC DNA]</scope>
    <source>
        <strain evidence="4 5">SMS7</strain>
    </source>
</reference>
<evidence type="ECO:0000256" key="2">
    <source>
        <dbReference type="ARBA" id="ARBA00022737"/>
    </source>
</evidence>
<dbReference type="InterPro" id="IPR050216">
    <property type="entry name" value="LRR_domain-containing"/>
</dbReference>
<evidence type="ECO:0000313" key="4">
    <source>
        <dbReference type="EMBL" id="ASO03995.1"/>
    </source>
</evidence>
<proteinExistence type="predicted"/>
<evidence type="ECO:0000259" key="3">
    <source>
        <dbReference type="Pfam" id="PF23598"/>
    </source>
</evidence>
<name>A0A221URR7_9FLAO</name>
<dbReference type="SMART" id="SM00364">
    <property type="entry name" value="LRR_BAC"/>
    <property type="match status" value="5"/>
</dbReference>
<protein>
    <submittedName>
        <fullName evidence="4">E3 ubiquitin-protein ligase SlrP</fullName>
        <ecNumber evidence="4">6.3.2.-</ecNumber>
    </submittedName>
</protein>
<sequence>MKIYKSILGILILLITTMGCQKDDDGTIYLSDAKQITAFKILKSENPSLTQDIIGTIDQDTRTITAMAPNGTDLNGLVPSIQVSSKASINPMASQDFGNTVIYTVTAEDKTTVAYEVKIQVAQNSEKKIRYFNFVPADNPTLTATIVCTIDEDSKLITATIPNNVDLSSMTPEIGLSPGATIDPTGVQNFTGKVTYTTTAEDGSTNIYEVQLTNLATKQKTVLEDILSTNPGNTLGWDLSTSDLSTLEGVYTWETGEIYRIDLSGKGIKVIPTAVGELKYLSFLKLSNNNIDFIPEEIGLLTNLSSLYVDNNMLDVLPAALWTITGLRNLGLNSNNLTSLPNEIGSLSNLGQLNISNNNIQSIPATLGNLAQLTYLNFSSNNIEALPTEIGQLSNLQYFYATDNELTNLPESVWDLGSIQYFSIGSNNFSTLPNEVGQLTALIELNISDNNLTALPSSIGELINLDELDLRTNSFTSIPQAVCDLEPDHGTQIHKDESVSCE</sequence>